<evidence type="ECO:0000313" key="1">
    <source>
        <dbReference type="EMBL" id="MBU5628165.1"/>
    </source>
</evidence>
<accession>A0ABS6FFM2</accession>
<organism evidence="1 2">
    <name type="scientific">Dysosmobacter acutus</name>
    <dbReference type="NCBI Taxonomy" id="2841504"/>
    <lineage>
        <taxon>Bacteria</taxon>
        <taxon>Bacillati</taxon>
        <taxon>Bacillota</taxon>
        <taxon>Clostridia</taxon>
        <taxon>Eubacteriales</taxon>
        <taxon>Oscillospiraceae</taxon>
        <taxon>Dysosmobacter</taxon>
    </lineage>
</organism>
<comment type="caution">
    <text evidence="1">The sequence shown here is derived from an EMBL/GenBank/DDBJ whole genome shotgun (WGS) entry which is preliminary data.</text>
</comment>
<protein>
    <recommendedName>
        <fullName evidence="3">Zinc ribbon domain-containing protein</fullName>
    </recommendedName>
</protein>
<evidence type="ECO:0008006" key="3">
    <source>
        <dbReference type="Google" id="ProtNLM"/>
    </source>
</evidence>
<name>A0ABS6FFM2_9FIRM</name>
<dbReference type="RefSeq" id="WP_216633444.1">
    <property type="nucleotide sequence ID" value="NZ_JAHLQN010000001.1"/>
</dbReference>
<sequence>MEQAKKTAAYRVVADSGGSRVFRFYCDISGELCCVTKPIRADTEEAALEIAWETEGRWEFNHCPQCGKYVSSAMFNVNAGLCLDCAPWEDEYPSFCHHCGARLREPDACFCPTCGAKLIADGMDRKEGTP</sequence>
<proteinExistence type="predicted"/>
<evidence type="ECO:0000313" key="2">
    <source>
        <dbReference type="Proteomes" id="UP000787672"/>
    </source>
</evidence>
<gene>
    <name evidence="1" type="ORF">KQI82_14735</name>
</gene>
<reference evidence="1 2" key="1">
    <citation type="submission" date="2021-06" db="EMBL/GenBank/DDBJ databases">
        <authorList>
            <person name="Sun Q."/>
            <person name="Li D."/>
        </authorList>
    </citation>
    <scope>NUCLEOTIDE SEQUENCE [LARGE SCALE GENOMIC DNA]</scope>
    <source>
        <strain evidence="1 2">MSJ-2</strain>
    </source>
</reference>
<dbReference type="EMBL" id="JAHLQN010000001">
    <property type="protein sequence ID" value="MBU5628165.1"/>
    <property type="molecule type" value="Genomic_DNA"/>
</dbReference>
<dbReference type="Proteomes" id="UP000787672">
    <property type="component" value="Unassembled WGS sequence"/>
</dbReference>
<keyword evidence="2" id="KW-1185">Reference proteome</keyword>